<dbReference type="OrthoDB" id="14911at2759"/>
<reference evidence="4" key="1">
    <citation type="submission" date="2021-02" db="EMBL/GenBank/DDBJ databases">
        <authorList>
            <person name="Nowell W R."/>
        </authorList>
    </citation>
    <scope>NUCLEOTIDE SEQUENCE</scope>
</reference>
<dbReference type="PANTHER" id="PTHR18896:SF76">
    <property type="entry name" value="PHOSPHOLIPASE"/>
    <property type="match status" value="1"/>
</dbReference>
<keyword evidence="2" id="KW-0677">Repeat</keyword>
<dbReference type="SUPFAM" id="SSF56024">
    <property type="entry name" value="Phospholipase D/nuclease"/>
    <property type="match status" value="1"/>
</dbReference>
<comment type="caution">
    <text evidence="4">The sequence shown here is derived from an EMBL/GenBank/DDBJ whole genome shotgun (WGS) entry which is preliminary data.</text>
</comment>
<evidence type="ECO:0000256" key="2">
    <source>
        <dbReference type="ARBA" id="ARBA00022737"/>
    </source>
</evidence>
<feature type="non-terminal residue" evidence="4">
    <location>
        <position position="1"/>
    </location>
</feature>
<evidence type="ECO:0000313" key="5">
    <source>
        <dbReference type="EMBL" id="CAF4459785.1"/>
    </source>
</evidence>
<evidence type="ECO:0000256" key="3">
    <source>
        <dbReference type="ARBA" id="ARBA00023098"/>
    </source>
</evidence>
<name>A0A815ZWA2_9BILA</name>
<feature type="non-terminal residue" evidence="4">
    <location>
        <position position="272"/>
    </location>
</feature>
<sequence length="272" mass="31808">MRNICHPTSYNPVEWRSTYSNFEKRGKSALQAAFSIKRFPFAMRATSPDRTIFEQSYYTHKIPTASSHSICLSFVNGVGVSLKENYLFKRYCSNIDICRGLPFLFHSTKAQQEKSWFVIKDTYIAYLKLDTYDLRFPILVDHEFNIQTGINHTWALNSIKIINSQKKLIIKCKDIREKDIWKQNLEKLKENTMKTFNSVTTRFGSFAPIRENQLAQWFVNAKGYMESLAKAILSAKEEIFIANWWLSPELMLIRPSNDETYRLDNLLVKKAV</sequence>
<dbReference type="PANTHER" id="PTHR18896">
    <property type="entry name" value="PHOSPHOLIPASE D"/>
    <property type="match status" value="1"/>
</dbReference>
<keyword evidence="6" id="KW-1185">Reference proteome</keyword>
<accession>A0A815ZWA2</accession>
<organism evidence="4 6">
    <name type="scientific">Didymodactylos carnosus</name>
    <dbReference type="NCBI Taxonomy" id="1234261"/>
    <lineage>
        <taxon>Eukaryota</taxon>
        <taxon>Metazoa</taxon>
        <taxon>Spiralia</taxon>
        <taxon>Gnathifera</taxon>
        <taxon>Rotifera</taxon>
        <taxon>Eurotatoria</taxon>
        <taxon>Bdelloidea</taxon>
        <taxon>Philodinida</taxon>
        <taxon>Philodinidae</taxon>
        <taxon>Didymodactylos</taxon>
    </lineage>
</organism>
<dbReference type="EMBL" id="CAJOBC010099284">
    <property type="protein sequence ID" value="CAF4459785.1"/>
    <property type="molecule type" value="Genomic_DNA"/>
</dbReference>
<dbReference type="InterPro" id="IPR015679">
    <property type="entry name" value="PLipase_D_fam"/>
</dbReference>
<evidence type="ECO:0000313" key="4">
    <source>
        <dbReference type="EMBL" id="CAF1588661.1"/>
    </source>
</evidence>
<dbReference type="Proteomes" id="UP000681722">
    <property type="component" value="Unassembled WGS sequence"/>
</dbReference>
<dbReference type="GO" id="GO:0009395">
    <property type="term" value="P:phospholipid catabolic process"/>
    <property type="evidence" value="ECO:0007669"/>
    <property type="project" value="TreeGrafter"/>
</dbReference>
<proteinExistence type="predicted"/>
<gene>
    <name evidence="4" type="ORF">GPM918_LOCUS41606</name>
    <name evidence="5" type="ORF">SRO942_LOCUS42685</name>
</gene>
<comment type="catalytic activity">
    <reaction evidence="1">
        <text>a 1,2-diacyl-sn-glycero-3-phosphocholine + H2O = a 1,2-diacyl-sn-glycero-3-phosphate + choline + H(+)</text>
        <dbReference type="Rhea" id="RHEA:14445"/>
        <dbReference type="ChEBI" id="CHEBI:15354"/>
        <dbReference type="ChEBI" id="CHEBI:15377"/>
        <dbReference type="ChEBI" id="CHEBI:15378"/>
        <dbReference type="ChEBI" id="CHEBI:57643"/>
        <dbReference type="ChEBI" id="CHEBI:58608"/>
        <dbReference type="EC" id="3.1.4.4"/>
    </reaction>
</comment>
<keyword evidence="3" id="KW-0443">Lipid metabolism</keyword>
<dbReference type="GO" id="GO:0004630">
    <property type="term" value="F:phospholipase D activity"/>
    <property type="evidence" value="ECO:0007669"/>
    <property type="project" value="UniProtKB-EC"/>
</dbReference>
<dbReference type="AlphaFoldDB" id="A0A815ZWA2"/>
<protein>
    <submittedName>
        <fullName evidence="4">Uncharacterized protein</fullName>
    </submittedName>
</protein>
<evidence type="ECO:0000256" key="1">
    <source>
        <dbReference type="ARBA" id="ARBA00000798"/>
    </source>
</evidence>
<dbReference type="EMBL" id="CAJNOQ010033179">
    <property type="protein sequence ID" value="CAF1588661.1"/>
    <property type="molecule type" value="Genomic_DNA"/>
</dbReference>
<dbReference type="Proteomes" id="UP000663829">
    <property type="component" value="Unassembled WGS sequence"/>
</dbReference>
<evidence type="ECO:0000313" key="6">
    <source>
        <dbReference type="Proteomes" id="UP000663829"/>
    </source>
</evidence>